<dbReference type="AlphaFoldDB" id="A0A8J5YIE0"/>
<accession>A0A8J5YIE0</accession>
<name>A0A8J5YIE0_9ROSI</name>
<protein>
    <submittedName>
        <fullName evidence="2">Uncharacterized protein</fullName>
    </submittedName>
</protein>
<dbReference type="EMBL" id="JAHUZN010000009">
    <property type="protein sequence ID" value="KAG8484258.1"/>
    <property type="molecule type" value="Genomic_DNA"/>
</dbReference>
<dbReference type="OrthoDB" id="989690at2759"/>
<keyword evidence="3" id="KW-1185">Reference proteome</keyword>
<evidence type="ECO:0000313" key="2">
    <source>
        <dbReference type="EMBL" id="KAG8484258.1"/>
    </source>
</evidence>
<sequence>MGSEDALSAKSVSIHLSVSKHFKAFKVEVVKSVLKMINKALPYSAGGNKGSDYAANSATNEGMIQVQMRKLILNVDIQRDYSPVTSNPKHEPGPPRGKSGTTSTAGGGR</sequence>
<organism evidence="2 3">
    <name type="scientific">Gossypium anomalum</name>
    <dbReference type="NCBI Taxonomy" id="47600"/>
    <lineage>
        <taxon>Eukaryota</taxon>
        <taxon>Viridiplantae</taxon>
        <taxon>Streptophyta</taxon>
        <taxon>Embryophyta</taxon>
        <taxon>Tracheophyta</taxon>
        <taxon>Spermatophyta</taxon>
        <taxon>Magnoliopsida</taxon>
        <taxon>eudicotyledons</taxon>
        <taxon>Gunneridae</taxon>
        <taxon>Pentapetalae</taxon>
        <taxon>rosids</taxon>
        <taxon>malvids</taxon>
        <taxon>Malvales</taxon>
        <taxon>Malvaceae</taxon>
        <taxon>Malvoideae</taxon>
        <taxon>Gossypium</taxon>
    </lineage>
</organism>
<feature type="region of interest" description="Disordered" evidence="1">
    <location>
        <begin position="79"/>
        <end position="109"/>
    </location>
</feature>
<dbReference type="Proteomes" id="UP000701853">
    <property type="component" value="Chromosome 9"/>
</dbReference>
<proteinExistence type="predicted"/>
<evidence type="ECO:0000313" key="3">
    <source>
        <dbReference type="Proteomes" id="UP000701853"/>
    </source>
</evidence>
<reference evidence="2 3" key="1">
    <citation type="journal article" date="2021" name="bioRxiv">
        <title>The Gossypium anomalum genome as a resource for cotton improvement and evolutionary analysis of hybrid incompatibility.</title>
        <authorList>
            <person name="Grover C.E."/>
            <person name="Yuan D."/>
            <person name="Arick M.A."/>
            <person name="Miller E.R."/>
            <person name="Hu G."/>
            <person name="Peterson D.G."/>
            <person name="Wendel J.F."/>
            <person name="Udall J.A."/>
        </authorList>
    </citation>
    <scope>NUCLEOTIDE SEQUENCE [LARGE SCALE GENOMIC DNA]</scope>
    <source>
        <strain evidence="2">JFW-Udall</strain>
        <tissue evidence="2">Leaf</tissue>
    </source>
</reference>
<comment type="caution">
    <text evidence="2">The sequence shown here is derived from an EMBL/GenBank/DDBJ whole genome shotgun (WGS) entry which is preliminary data.</text>
</comment>
<gene>
    <name evidence="2" type="ORF">CXB51_022690</name>
</gene>
<evidence type="ECO:0000256" key="1">
    <source>
        <dbReference type="SAM" id="MobiDB-lite"/>
    </source>
</evidence>
<feature type="compositionally biased region" description="Low complexity" evidence="1">
    <location>
        <begin position="97"/>
        <end position="109"/>
    </location>
</feature>